<comment type="similarity">
    <text evidence="1">Belongs to the BlaI transcriptional regulatory family.</text>
</comment>
<evidence type="ECO:0000256" key="3">
    <source>
        <dbReference type="ARBA" id="ARBA00023125"/>
    </source>
</evidence>
<organism evidence="5 6">
    <name type="scientific">Nocardioides iriomotensis</name>
    <dbReference type="NCBI Taxonomy" id="715784"/>
    <lineage>
        <taxon>Bacteria</taxon>
        <taxon>Bacillati</taxon>
        <taxon>Actinomycetota</taxon>
        <taxon>Actinomycetes</taxon>
        <taxon>Propionibacteriales</taxon>
        <taxon>Nocardioidaceae</taxon>
        <taxon>Nocardioides</taxon>
    </lineage>
</organism>
<dbReference type="GO" id="GO:0045892">
    <property type="term" value="P:negative regulation of DNA-templated transcription"/>
    <property type="evidence" value="ECO:0007669"/>
    <property type="project" value="InterPro"/>
</dbReference>
<dbReference type="OrthoDB" id="9813987at2"/>
<reference evidence="5 6" key="1">
    <citation type="submission" date="2019-01" db="EMBL/GenBank/DDBJ databases">
        <title>Nocardioides guangzhouensis sp. nov., an actinobacterium isolated from soil.</title>
        <authorList>
            <person name="Fu Y."/>
            <person name="Cai Y."/>
            <person name="Lin Z."/>
            <person name="Chen P."/>
        </authorList>
    </citation>
    <scope>NUCLEOTIDE SEQUENCE [LARGE SCALE GENOMIC DNA]</scope>
    <source>
        <strain evidence="5 6">NBRC 105384</strain>
    </source>
</reference>
<dbReference type="GO" id="GO:0003677">
    <property type="term" value="F:DNA binding"/>
    <property type="evidence" value="ECO:0007669"/>
    <property type="project" value="UniProtKB-KW"/>
</dbReference>
<evidence type="ECO:0000313" key="6">
    <source>
        <dbReference type="Proteomes" id="UP000291189"/>
    </source>
</evidence>
<keyword evidence="2" id="KW-0805">Transcription regulation</keyword>
<name>A0A4Q5J240_9ACTN</name>
<dbReference type="InterPro" id="IPR005650">
    <property type="entry name" value="BlaI_family"/>
</dbReference>
<keyword evidence="4" id="KW-0804">Transcription</keyword>
<dbReference type="InterPro" id="IPR036390">
    <property type="entry name" value="WH_DNA-bd_sf"/>
</dbReference>
<dbReference type="InterPro" id="IPR036388">
    <property type="entry name" value="WH-like_DNA-bd_sf"/>
</dbReference>
<accession>A0A4Q5J240</accession>
<dbReference type="SUPFAM" id="SSF46785">
    <property type="entry name" value="Winged helix' DNA-binding domain"/>
    <property type="match status" value="1"/>
</dbReference>
<evidence type="ECO:0000256" key="1">
    <source>
        <dbReference type="ARBA" id="ARBA00011046"/>
    </source>
</evidence>
<gene>
    <name evidence="5" type="ORF">ETU37_10620</name>
</gene>
<dbReference type="Gene3D" id="6.10.140.850">
    <property type="match status" value="1"/>
</dbReference>
<protein>
    <submittedName>
        <fullName evidence="5">BlaI/MecI/CopY family transcriptional regulator</fullName>
    </submittedName>
</protein>
<keyword evidence="3" id="KW-0238">DNA-binding</keyword>
<evidence type="ECO:0000256" key="4">
    <source>
        <dbReference type="ARBA" id="ARBA00023163"/>
    </source>
</evidence>
<evidence type="ECO:0000313" key="5">
    <source>
        <dbReference type="EMBL" id="RYU12443.1"/>
    </source>
</evidence>
<proteinExistence type="inferred from homology"/>
<dbReference type="AlphaFoldDB" id="A0A4Q5J240"/>
<sequence>MAPKSRMGELERAVMEVLWSPAPDGGWWTVRDVHAALAARPGRRDSAYTTVMTVLQRMAGKGLVEQQRDGRAYRYRAGGSREEMTAGLMRDALDEFASDDRRTALVAFVGEASAADRDALREALAALEAAERPRA</sequence>
<dbReference type="EMBL" id="SDPU01000021">
    <property type="protein sequence ID" value="RYU12443.1"/>
    <property type="molecule type" value="Genomic_DNA"/>
</dbReference>
<dbReference type="RefSeq" id="WP_129987275.1">
    <property type="nucleotide sequence ID" value="NZ_SDPU01000021.1"/>
</dbReference>
<dbReference type="Gene3D" id="1.10.10.10">
    <property type="entry name" value="Winged helix-like DNA-binding domain superfamily/Winged helix DNA-binding domain"/>
    <property type="match status" value="1"/>
</dbReference>
<evidence type="ECO:0000256" key="2">
    <source>
        <dbReference type="ARBA" id="ARBA00023015"/>
    </source>
</evidence>
<keyword evidence="6" id="KW-1185">Reference proteome</keyword>
<comment type="caution">
    <text evidence="5">The sequence shown here is derived from an EMBL/GenBank/DDBJ whole genome shotgun (WGS) entry which is preliminary data.</text>
</comment>
<dbReference type="Pfam" id="PF03965">
    <property type="entry name" value="Penicillinase_R"/>
    <property type="match status" value="1"/>
</dbReference>
<dbReference type="Proteomes" id="UP000291189">
    <property type="component" value="Unassembled WGS sequence"/>
</dbReference>